<name>A0A9D4GG93_DREPO</name>
<dbReference type="EMBL" id="JAIWYP010000006">
    <property type="protein sequence ID" value="KAH3814919.1"/>
    <property type="molecule type" value="Genomic_DNA"/>
</dbReference>
<evidence type="ECO:0000313" key="14">
    <source>
        <dbReference type="Proteomes" id="UP000828390"/>
    </source>
</evidence>
<comment type="similarity">
    <text evidence="2 10">Belongs to the glycosyltransferase 2 family. GalNAc-T subfamily.</text>
</comment>
<comment type="pathway">
    <text evidence="10">Protein modification; protein glycosylation.</text>
</comment>
<keyword evidence="7 10" id="KW-0333">Golgi apparatus</keyword>
<feature type="domain" description="Ricin B lectin" evidence="12">
    <location>
        <begin position="454"/>
        <end position="585"/>
    </location>
</feature>
<dbReference type="OrthoDB" id="6043972at2759"/>
<dbReference type="PROSITE" id="PS50231">
    <property type="entry name" value="RICIN_B_LECTIN"/>
    <property type="match status" value="1"/>
</dbReference>
<keyword evidence="5" id="KW-0735">Signal-anchor</keyword>
<comment type="caution">
    <text evidence="13">The sequence shown here is derived from an EMBL/GenBank/DDBJ whole genome shotgun (WGS) entry which is preliminary data.</text>
</comment>
<keyword evidence="4 10" id="KW-0430">Lectin</keyword>
<evidence type="ECO:0000256" key="10">
    <source>
        <dbReference type="RuleBase" id="RU361242"/>
    </source>
</evidence>
<dbReference type="GO" id="GO:0030246">
    <property type="term" value="F:carbohydrate binding"/>
    <property type="evidence" value="ECO:0007669"/>
    <property type="project" value="UniProtKB-KW"/>
</dbReference>
<dbReference type="PANTHER" id="PTHR11675:SF126">
    <property type="entry name" value="RICIN B LECTIN DOMAIN-CONTAINING PROTEIN"/>
    <property type="match status" value="1"/>
</dbReference>
<dbReference type="SUPFAM" id="SSF50370">
    <property type="entry name" value="Ricin B-like lectins"/>
    <property type="match status" value="1"/>
</dbReference>
<dbReference type="EC" id="2.4.1.-" evidence="10"/>
<dbReference type="InterPro" id="IPR001173">
    <property type="entry name" value="Glyco_trans_2-like"/>
</dbReference>
<keyword evidence="6 10" id="KW-1133">Transmembrane helix</keyword>
<dbReference type="Gene3D" id="2.80.10.50">
    <property type="match status" value="1"/>
</dbReference>
<dbReference type="PANTHER" id="PTHR11675">
    <property type="entry name" value="N-ACETYLGALACTOSAMINYLTRANSFERASE"/>
    <property type="match status" value="1"/>
</dbReference>
<dbReference type="Pfam" id="PF00652">
    <property type="entry name" value="Ricin_B_lectin"/>
    <property type="match status" value="1"/>
</dbReference>
<evidence type="ECO:0000256" key="7">
    <source>
        <dbReference type="ARBA" id="ARBA00023034"/>
    </source>
</evidence>
<dbReference type="Pfam" id="PF00535">
    <property type="entry name" value="Glycos_transf_2"/>
    <property type="match status" value="1"/>
</dbReference>
<reference evidence="13" key="1">
    <citation type="journal article" date="2019" name="bioRxiv">
        <title>The Genome of the Zebra Mussel, Dreissena polymorpha: A Resource for Invasive Species Research.</title>
        <authorList>
            <person name="McCartney M.A."/>
            <person name="Auch B."/>
            <person name="Kono T."/>
            <person name="Mallez S."/>
            <person name="Zhang Y."/>
            <person name="Obille A."/>
            <person name="Becker A."/>
            <person name="Abrahante J.E."/>
            <person name="Garbe J."/>
            <person name="Badalamenti J.P."/>
            <person name="Herman A."/>
            <person name="Mangelson H."/>
            <person name="Liachko I."/>
            <person name="Sullivan S."/>
            <person name="Sone E.D."/>
            <person name="Koren S."/>
            <person name="Silverstein K.A.T."/>
            <person name="Beckman K.B."/>
            <person name="Gohl D.M."/>
        </authorList>
    </citation>
    <scope>NUCLEOTIDE SEQUENCE</scope>
    <source>
        <strain evidence="13">Duluth1</strain>
        <tissue evidence="13">Whole animal</tissue>
    </source>
</reference>
<dbReference type="AlphaFoldDB" id="A0A9D4GG93"/>
<keyword evidence="10" id="KW-0464">Manganese</keyword>
<keyword evidence="8 10" id="KW-0472">Membrane</keyword>
<keyword evidence="9 10" id="KW-1015">Disulfide bond</keyword>
<comment type="subcellular location">
    <subcellularLocation>
        <location evidence="1 10">Golgi apparatus membrane</location>
        <topology evidence="1 10">Single-pass type II membrane protein</topology>
    </subcellularLocation>
</comment>
<dbReference type="InterPro" id="IPR029044">
    <property type="entry name" value="Nucleotide-diphossugar_trans"/>
</dbReference>
<evidence type="ECO:0000256" key="6">
    <source>
        <dbReference type="ARBA" id="ARBA00022989"/>
    </source>
</evidence>
<dbReference type="InterPro" id="IPR045885">
    <property type="entry name" value="GalNAc-T"/>
</dbReference>
<keyword evidence="10" id="KW-0328">Glycosyltransferase</keyword>
<proteinExistence type="inferred from homology"/>
<dbReference type="GO" id="GO:0004653">
    <property type="term" value="F:polypeptide N-acetylgalactosaminyltransferase activity"/>
    <property type="evidence" value="ECO:0007669"/>
    <property type="project" value="TreeGrafter"/>
</dbReference>
<reference evidence="13" key="2">
    <citation type="submission" date="2020-11" db="EMBL/GenBank/DDBJ databases">
        <authorList>
            <person name="McCartney M.A."/>
            <person name="Auch B."/>
            <person name="Kono T."/>
            <person name="Mallez S."/>
            <person name="Becker A."/>
            <person name="Gohl D.M."/>
            <person name="Silverstein K.A.T."/>
            <person name="Koren S."/>
            <person name="Bechman K.B."/>
            <person name="Herman A."/>
            <person name="Abrahante J.E."/>
            <person name="Garbe J."/>
        </authorList>
    </citation>
    <scope>NUCLEOTIDE SEQUENCE</scope>
    <source>
        <strain evidence="13">Duluth1</strain>
        <tissue evidence="13">Whole animal</tissue>
    </source>
</reference>
<dbReference type="Gene3D" id="3.90.550.10">
    <property type="entry name" value="Spore Coat Polysaccharide Biosynthesis Protein SpsA, Chain A"/>
    <property type="match status" value="1"/>
</dbReference>
<evidence type="ECO:0000256" key="2">
    <source>
        <dbReference type="ARBA" id="ARBA00005680"/>
    </source>
</evidence>
<evidence type="ECO:0000256" key="1">
    <source>
        <dbReference type="ARBA" id="ARBA00004323"/>
    </source>
</evidence>
<protein>
    <recommendedName>
        <fullName evidence="10">Polypeptide N-acetylgalactosaminyltransferase</fullName>
        <ecNumber evidence="10">2.4.1.-</ecNumber>
    </recommendedName>
    <alternativeName>
        <fullName evidence="10">Protein-UDP acetylgalactosaminyltransferase</fullName>
    </alternativeName>
</protein>
<evidence type="ECO:0000256" key="4">
    <source>
        <dbReference type="ARBA" id="ARBA00022734"/>
    </source>
</evidence>
<organism evidence="13 14">
    <name type="scientific">Dreissena polymorpha</name>
    <name type="common">Zebra mussel</name>
    <name type="synonym">Mytilus polymorpha</name>
    <dbReference type="NCBI Taxonomy" id="45954"/>
    <lineage>
        <taxon>Eukaryota</taxon>
        <taxon>Metazoa</taxon>
        <taxon>Spiralia</taxon>
        <taxon>Lophotrochozoa</taxon>
        <taxon>Mollusca</taxon>
        <taxon>Bivalvia</taxon>
        <taxon>Autobranchia</taxon>
        <taxon>Heteroconchia</taxon>
        <taxon>Euheterodonta</taxon>
        <taxon>Imparidentia</taxon>
        <taxon>Neoheterodontei</taxon>
        <taxon>Myida</taxon>
        <taxon>Dreissenoidea</taxon>
        <taxon>Dreissenidae</taxon>
        <taxon>Dreissena</taxon>
    </lineage>
</organism>
<keyword evidence="3 10" id="KW-0812">Transmembrane</keyword>
<sequence>MKIWKRYAIIITLVACVTFYVTYIAFKHVKLKYGGRKYSGSGSIFSDSVEFNRNPKAIFYDLYAHSPFYEILKDTVLSELTDYRIKEILNNPAYPQIEELHTQSRIDVLLSDLLPVNRPIPDSRPPGCSSLSYPTDLPTVSVVIPFHNEWPSVILRTVYSLVNRSPPHLLKQIILIDDNSNLPSLQAHFQEVLEKHFPGNLVTLRRLHVRSGLVRARLEGLKLVTSDTVTFFDSHMEVNEGWLPPLLAQIRKDRKTVAMAQLDYINKDTLAYEYDYGYKTRYGFDWKMLFFETYFRADQLRGKTETDPLPGVVMVGPGAVIDVQYFKEIGAYDPDMMIWGGENLELPWRVWLCGGRMLHVPCSRVGHIARTQPYHFPHGRQATENRNYKRAVEVWMDGYKEYVYEANPEIKTADAGDLTERLALKERLQCRPFRWFLENVWPELLVYKEYNTAWGYVENTADDQHRCLDNNGYLFSLGAPLVAAPCAYKLSLSEAATRETATRQTFALTRDRRFRSLLQCIQVKGSFFSDKMATMVGCYEGEKETWTHDGPGLLKHDLTGLCLEISREGGLRMSECDVTSQRQHWVFHVYNPAGNQ</sequence>
<gene>
    <name evidence="13" type="ORF">DPMN_143436</name>
</gene>
<feature type="transmembrane region" description="Helical" evidence="10">
    <location>
        <begin position="7"/>
        <end position="26"/>
    </location>
</feature>
<feature type="domain" description="Glycosyltransferase 2-like" evidence="11">
    <location>
        <begin position="141"/>
        <end position="294"/>
    </location>
</feature>
<dbReference type="SUPFAM" id="SSF53448">
    <property type="entry name" value="Nucleotide-diphospho-sugar transferases"/>
    <property type="match status" value="1"/>
</dbReference>
<evidence type="ECO:0000313" key="13">
    <source>
        <dbReference type="EMBL" id="KAH3814919.1"/>
    </source>
</evidence>
<evidence type="ECO:0000259" key="12">
    <source>
        <dbReference type="Pfam" id="PF00652"/>
    </source>
</evidence>
<keyword evidence="14" id="KW-1185">Reference proteome</keyword>
<accession>A0A9D4GG93</accession>
<evidence type="ECO:0000256" key="9">
    <source>
        <dbReference type="ARBA" id="ARBA00023157"/>
    </source>
</evidence>
<comment type="cofactor">
    <cofactor evidence="10">
        <name>Mn(2+)</name>
        <dbReference type="ChEBI" id="CHEBI:29035"/>
    </cofactor>
</comment>
<evidence type="ECO:0000256" key="3">
    <source>
        <dbReference type="ARBA" id="ARBA00022692"/>
    </source>
</evidence>
<dbReference type="Proteomes" id="UP000828390">
    <property type="component" value="Unassembled WGS sequence"/>
</dbReference>
<dbReference type="InterPro" id="IPR000772">
    <property type="entry name" value="Ricin_B_lectin"/>
</dbReference>
<keyword evidence="10" id="KW-0808">Transferase</keyword>
<dbReference type="GO" id="GO:0000139">
    <property type="term" value="C:Golgi membrane"/>
    <property type="evidence" value="ECO:0007669"/>
    <property type="project" value="UniProtKB-SubCell"/>
</dbReference>
<evidence type="ECO:0000259" key="11">
    <source>
        <dbReference type="Pfam" id="PF00535"/>
    </source>
</evidence>
<evidence type="ECO:0000256" key="5">
    <source>
        <dbReference type="ARBA" id="ARBA00022968"/>
    </source>
</evidence>
<dbReference type="GO" id="GO:0006493">
    <property type="term" value="P:protein O-linked glycosylation"/>
    <property type="evidence" value="ECO:0007669"/>
    <property type="project" value="TreeGrafter"/>
</dbReference>
<dbReference type="InterPro" id="IPR035992">
    <property type="entry name" value="Ricin_B-like_lectins"/>
</dbReference>
<dbReference type="CDD" id="cd02510">
    <property type="entry name" value="pp-GalNAc-T"/>
    <property type="match status" value="1"/>
</dbReference>
<evidence type="ECO:0000256" key="8">
    <source>
        <dbReference type="ARBA" id="ARBA00023136"/>
    </source>
</evidence>